<organism evidence="2 3">
    <name type="scientific">Natronosporangium hydrolyticum</name>
    <dbReference type="NCBI Taxonomy" id="2811111"/>
    <lineage>
        <taxon>Bacteria</taxon>
        <taxon>Bacillati</taxon>
        <taxon>Actinomycetota</taxon>
        <taxon>Actinomycetes</taxon>
        <taxon>Micromonosporales</taxon>
        <taxon>Micromonosporaceae</taxon>
        <taxon>Natronosporangium</taxon>
    </lineage>
</organism>
<reference evidence="2" key="1">
    <citation type="submission" date="2021-02" db="EMBL/GenBank/DDBJ databases">
        <title>Natrosporangium hydrolyticum gen. nov., sp. nov, a haloalkaliphilic actinobacterium from a soda solonchak soil.</title>
        <authorList>
            <person name="Sorokin D.Y."/>
            <person name="Khijniak T.V."/>
            <person name="Zakharycheva A.P."/>
            <person name="Boueva O.V."/>
            <person name="Ariskina E.V."/>
            <person name="Hahnke R.L."/>
            <person name="Bunk B."/>
            <person name="Sproer C."/>
            <person name="Schumann P."/>
            <person name="Evtushenko L.I."/>
            <person name="Kublanov I.V."/>
        </authorList>
    </citation>
    <scope>NUCLEOTIDE SEQUENCE</scope>
    <source>
        <strain evidence="2">DSM 106523</strain>
    </source>
</reference>
<keyword evidence="3" id="KW-1185">Reference proteome</keyword>
<feature type="domain" description="SchA/CurD-like" evidence="1">
    <location>
        <begin position="1"/>
        <end position="112"/>
    </location>
</feature>
<dbReference type="Pfam" id="PF04486">
    <property type="entry name" value="SchA_CurD"/>
    <property type="match status" value="2"/>
</dbReference>
<sequence>MNRYALSFPIRPGTASEVAEILRSYRRPSAGAAPGGPPLLRRTTVFVGADRVVRVMTVAGEIDEVMRHLSSQPQIRAVEEALDPYLAIRRDLRTAAGVQDFLERALLTEAVHRQTPQEQLPEVTDDAVARCGLLYPVRPGCGKPAAQLLANAAPLPVRVDAQTAIVASSVYYHDDVLLRMFEVAGRVSDVLAYLARTAAAAPAAAELAELMETDFDLTTEAGFRAFLAGSRLELVTDRRVEVPA</sequence>
<feature type="domain" description="SchA/CurD-like" evidence="1">
    <location>
        <begin position="130"/>
        <end position="237"/>
    </location>
</feature>
<evidence type="ECO:0000313" key="3">
    <source>
        <dbReference type="Proteomes" id="UP000662857"/>
    </source>
</evidence>
<dbReference type="RefSeq" id="WP_239678542.1">
    <property type="nucleotide sequence ID" value="NZ_CP070499.1"/>
</dbReference>
<name>A0A895YLZ3_9ACTN</name>
<protein>
    <recommendedName>
        <fullName evidence="1">SchA/CurD-like domain-containing protein</fullName>
    </recommendedName>
</protein>
<dbReference type="InterPro" id="IPR007575">
    <property type="entry name" value="SchA_CurD-like"/>
</dbReference>
<evidence type="ECO:0000259" key="1">
    <source>
        <dbReference type="Pfam" id="PF04486"/>
    </source>
</evidence>
<evidence type="ECO:0000313" key="2">
    <source>
        <dbReference type="EMBL" id="QSB16333.1"/>
    </source>
</evidence>
<proteinExistence type="predicted"/>
<dbReference type="AlphaFoldDB" id="A0A895YLZ3"/>
<accession>A0A895YLZ3</accession>
<dbReference type="KEGG" id="nhy:JQS43_08605"/>
<gene>
    <name evidence="2" type="ORF">JQS43_08605</name>
</gene>
<dbReference type="EMBL" id="CP070499">
    <property type="protein sequence ID" value="QSB16333.1"/>
    <property type="molecule type" value="Genomic_DNA"/>
</dbReference>
<dbReference type="Proteomes" id="UP000662857">
    <property type="component" value="Chromosome"/>
</dbReference>